<protein>
    <submittedName>
        <fullName evidence="1">Uncharacterized protein</fullName>
    </submittedName>
</protein>
<reference evidence="1 2" key="1">
    <citation type="submission" date="2013-12" db="EMBL/GenBank/DDBJ databases">
        <title>Draft genome of the parsitic nematode Ancylostoma duodenale.</title>
        <authorList>
            <person name="Mitreva M."/>
        </authorList>
    </citation>
    <scope>NUCLEOTIDE SEQUENCE [LARGE SCALE GENOMIC DNA]</scope>
    <source>
        <strain evidence="1 2">Zhejiang</strain>
    </source>
</reference>
<feature type="non-terminal residue" evidence="1">
    <location>
        <position position="1"/>
    </location>
</feature>
<proteinExistence type="predicted"/>
<name>A0A0C2C297_9BILA</name>
<gene>
    <name evidence="1" type="ORF">ANCDUO_26267</name>
</gene>
<dbReference type="Proteomes" id="UP000054047">
    <property type="component" value="Unassembled WGS sequence"/>
</dbReference>
<organism evidence="1 2">
    <name type="scientific">Ancylostoma duodenale</name>
    <dbReference type="NCBI Taxonomy" id="51022"/>
    <lineage>
        <taxon>Eukaryota</taxon>
        <taxon>Metazoa</taxon>
        <taxon>Ecdysozoa</taxon>
        <taxon>Nematoda</taxon>
        <taxon>Chromadorea</taxon>
        <taxon>Rhabditida</taxon>
        <taxon>Rhabditina</taxon>
        <taxon>Rhabditomorpha</taxon>
        <taxon>Strongyloidea</taxon>
        <taxon>Ancylostomatidae</taxon>
        <taxon>Ancylostomatinae</taxon>
        <taxon>Ancylostoma</taxon>
    </lineage>
</organism>
<dbReference type="OrthoDB" id="425344at2759"/>
<sequence length="115" mass="13151">SVNQTYPKGLALPLHLLSHVRYERKITIDNYCKQKGWALNSQNKSIGFAFSCLYAAMLVKTNRIARIFSQASLSAQRPLFISPLSQVEFLIDGQEPHTFFSFGHKPIKKELQLRI</sequence>
<feature type="non-terminal residue" evidence="1">
    <location>
        <position position="115"/>
    </location>
</feature>
<dbReference type="AlphaFoldDB" id="A0A0C2C297"/>
<accession>A0A0C2C297</accession>
<evidence type="ECO:0000313" key="1">
    <source>
        <dbReference type="EMBL" id="KIH43722.1"/>
    </source>
</evidence>
<dbReference type="EMBL" id="KN783389">
    <property type="protein sequence ID" value="KIH43722.1"/>
    <property type="molecule type" value="Genomic_DNA"/>
</dbReference>
<keyword evidence="2" id="KW-1185">Reference proteome</keyword>
<evidence type="ECO:0000313" key="2">
    <source>
        <dbReference type="Proteomes" id="UP000054047"/>
    </source>
</evidence>